<dbReference type="Gene3D" id="1.10.606.10">
    <property type="entry name" value="Vanadium-containing Chloroperoxidase, domain 2"/>
    <property type="match status" value="1"/>
</dbReference>
<protein>
    <submittedName>
        <fullName evidence="3">Phosphatase PAP2 family protein</fullName>
    </submittedName>
</protein>
<evidence type="ECO:0000313" key="4">
    <source>
        <dbReference type="Proteomes" id="UP000609726"/>
    </source>
</evidence>
<feature type="chain" id="PRO_5046757042" evidence="2">
    <location>
        <begin position="27"/>
        <end position="495"/>
    </location>
</feature>
<dbReference type="InterPro" id="IPR052559">
    <property type="entry name" value="V-haloperoxidase"/>
</dbReference>
<keyword evidence="2" id="KW-0732">Signal</keyword>
<gene>
    <name evidence="3" type="ORF">F2P45_01005</name>
</gene>
<dbReference type="Gene3D" id="1.20.144.10">
    <property type="entry name" value="Phosphatidic acid phosphatase type 2/haloperoxidase"/>
    <property type="match status" value="1"/>
</dbReference>
<dbReference type="Proteomes" id="UP000609726">
    <property type="component" value="Unassembled WGS sequence"/>
</dbReference>
<dbReference type="RefSeq" id="WP_166869914.1">
    <property type="nucleotide sequence ID" value="NZ_WHJH01000001.1"/>
</dbReference>
<dbReference type="PANTHER" id="PTHR34599">
    <property type="entry name" value="PEROXIDASE-RELATED"/>
    <property type="match status" value="1"/>
</dbReference>
<accession>A0ABX0NLD4</accession>
<feature type="region of interest" description="Disordered" evidence="1">
    <location>
        <begin position="347"/>
        <end position="392"/>
    </location>
</feature>
<sequence>MKPLRKTARLALLVTMLGCQFLPAQAQGGMAPAAATGQRIAPTPASLMLAVRYWSEAALRANALDHTPPPPGSARPYHEQYGPARSSRALAIYHLALFEALNAVLRSYPSYTGMAEAPLDSSADAALATAARDTLQALYPGQARAAEQTYQRDMLRVGPGRARDNGVETGRRAAAAVLVMHAPRSGPEDLVVGVSFFPSNEPGKWRPDPVSRDSRALGAAWHPAMPFVLPSHELFRPPPPPPLASAAYAAAFEDVRRLGGDGVRTPTQRTAAQTVSGIYWSYEGTPLIGAAPRLYNQIALHIGSRRGLSGMQMARMLALVNVAMADTCLVVWKAKYAEQFWRPVTGIRDASPGTSPSGLGDGNPATRADPHWTPLGAQASNTSEPDFTPPFPSYPSGHASFGSALFQTLRRFYGTDAIAFSFVSDEFNGFTRDNNGSVRPRLVRGYASLSQAEYDNGRSRIYLGVHWDFDRSAGHQVGRRVADYVFQRGLLRPAP</sequence>
<dbReference type="InterPro" id="IPR016119">
    <property type="entry name" value="Br/Cl_peroxidase_C"/>
</dbReference>
<dbReference type="PANTHER" id="PTHR34599:SF1">
    <property type="entry name" value="PHOSPHATIDIC ACID PHOSPHATASE TYPE 2_HALOPEROXIDASE DOMAIN-CONTAINING PROTEIN"/>
    <property type="match status" value="1"/>
</dbReference>
<feature type="signal peptide" evidence="2">
    <location>
        <begin position="1"/>
        <end position="26"/>
    </location>
</feature>
<comment type="caution">
    <text evidence="3">The sequence shown here is derived from an EMBL/GenBank/DDBJ whole genome shotgun (WGS) entry which is preliminary data.</text>
</comment>
<dbReference type="EMBL" id="WHJH01000001">
    <property type="protein sequence ID" value="NHZ87618.1"/>
    <property type="molecule type" value="Genomic_DNA"/>
</dbReference>
<dbReference type="SUPFAM" id="SSF48317">
    <property type="entry name" value="Acid phosphatase/Vanadium-dependent haloperoxidase"/>
    <property type="match status" value="1"/>
</dbReference>
<dbReference type="CDD" id="cd03398">
    <property type="entry name" value="PAP2_haloperoxidase"/>
    <property type="match status" value="1"/>
</dbReference>
<reference evidence="3 4" key="1">
    <citation type="submission" date="2019-10" db="EMBL/GenBank/DDBJ databases">
        <title>Taxonomy of Antarctic Massilia spp.: description of Massilia rubra sp. nov., Massilia aquatica sp. nov., Massilia mucilaginosa sp. nov., Massilia frigida sp. nov. isolated from streams, lakes and regoliths.</title>
        <authorList>
            <person name="Holochova P."/>
            <person name="Sedlacek I."/>
            <person name="Kralova S."/>
            <person name="Maslanova I."/>
            <person name="Busse H.-J."/>
            <person name="Stankova E."/>
            <person name="Vrbovska V."/>
            <person name="Kovarovic V."/>
            <person name="Bartak M."/>
            <person name="Svec P."/>
            <person name="Pantucek R."/>
        </authorList>
    </citation>
    <scope>NUCLEOTIDE SEQUENCE [LARGE SCALE GENOMIC DNA]</scope>
    <source>
        <strain evidence="3 4">CCM 8733</strain>
    </source>
</reference>
<dbReference type="InterPro" id="IPR036938">
    <property type="entry name" value="PAP2/HPO_sf"/>
</dbReference>
<proteinExistence type="predicted"/>
<name>A0ABX0NLD4_9BURK</name>
<organism evidence="3 4">
    <name type="scientific">Massilia mucilaginosa</name>
    <dbReference type="NCBI Taxonomy" id="2609282"/>
    <lineage>
        <taxon>Bacteria</taxon>
        <taxon>Pseudomonadati</taxon>
        <taxon>Pseudomonadota</taxon>
        <taxon>Betaproteobacteria</taxon>
        <taxon>Burkholderiales</taxon>
        <taxon>Oxalobacteraceae</taxon>
        <taxon>Telluria group</taxon>
        <taxon>Massilia</taxon>
    </lineage>
</organism>
<evidence type="ECO:0000313" key="3">
    <source>
        <dbReference type="EMBL" id="NHZ87618.1"/>
    </source>
</evidence>
<evidence type="ECO:0000256" key="2">
    <source>
        <dbReference type="SAM" id="SignalP"/>
    </source>
</evidence>
<evidence type="ECO:0000256" key="1">
    <source>
        <dbReference type="SAM" id="MobiDB-lite"/>
    </source>
</evidence>
<keyword evidence="4" id="KW-1185">Reference proteome</keyword>